<dbReference type="GeneID" id="94426387"/>
<sequence length="198" mass="22063">MLLPLYAEPRLLSYVLGWPKTWIGQLGLLDSTLSGTFSPLCSNDASEFFTQFPMIPRLGQNLLAYLGFLAPHRLPVVLWSPQCLLEETPTSGASRGALLAYLSVEFPLHWGGYSNSDLWPRVGQREVASVPSLSASYSPLVAYSAPSSVGHRNYSSSGSRHLFTCPWDFSDTRPGDQFLNWYHVKYWVHLPLVHSGAF</sequence>
<organism evidence="1 2">
    <name type="scientific">Cystoisospora suis</name>
    <dbReference type="NCBI Taxonomy" id="483139"/>
    <lineage>
        <taxon>Eukaryota</taxon>
        <taxon>Sar</taxon>
        <taxon>Alveolata</taxon>
        <taxon>Apicomplexa</taxon>
        <taxon>Conoidasida</taxon>
        <taxon>Coccidia</taxon>
        <taxon>Eucoccidiorida</taxon>
        <taxon>Eimeriorina</taxon>
        <taxon>Sarcocystidae</taxon>
        <taxon>Cystoisospora</taxon>
    </lineage>
</organism>
<proteinExistence type="predicted"/>
<accession>A0A2C6L6S1</accession>
<protein>
    <submittedName>
        <fullName evidence="1">Uncharacterized protein</fullName>
    </submittedName>
</protein>
<reference evidence="1 2" key="1">
    <citation type="journal article" date="2017" name="Int. J. Parasitol.">
        <title>The genome of the protozoan parasite Cystoisospora suis and a reverse vaccinology approach to identify vaccine candidates.</title>
        <authorList>
            <person name="Palmieri N."/>
            <person name="Shrestha A."/>
            <person name="Ruttkowski B."/>
            <person name="Beck T."/>
            <person name="Vogl C."/>
            <person name="Tomley F."/>
            <person name="Blake D.P."/>
            <person name="Joachim A."/>
        </authorList>
    </citation>
    <scope>NUCLEOTIDE SEQUENCE [LARGE SCALE GENOMIC DNA]</scope>
    <source>
        <strain evidence="1 2">Wien I</strain>
    </source>
</reference>
<gene>
    <name evidence="1" type="ORF">CSUI_002978</name>
</gene>
<comment type="caution">
    <text evidence="1">The sequence shown here is derived from an EMBL/GenBank/DDBJ whole genome shotgun (WGS) entry which is preliminary data.</text>
</comment>
<dbReference type="AlphaFoldDB" id="A0A2C6L6S1"/>
<evidence type="ECO:0000313" key="1">
    <source>
        <dbReference type="EMBL" id="PHJ23172.1"/>
    </source>
</evidence>
<dbReference type="EMBL" id="MIGC01001254">
    <property type="protein sequence ID" value="PHJ23172.1"/>
    <property type="molecule type" value="Genomic_DNA"/>
</dbReference>
<dbReference type="RefSeq" id="XP_067924849.1">
    <property type="nucleotide sequence ID" value="XM_068063176.1"/>
</dbReference>
<dbReference type="VEuPathDB" id="ToxoDB:CSUI_002978"/>
<name>A0A2C6L6S1_9APIC</name>
<dbReference type="Proteomes" id="UP000221165">
    <property type="component" value="Unassembled WGS sequence"/>
</dbReference>
<keyword evidence="2" id="KW-1185">Reference proteome</keyword>
<evidence type="ECO:0000313" key="2">
    <source>
        <dbReference type="Proteomes" id="UP000221165"/>
    </source>
</evidence>